<dbReference type="InterPro" id="IPR019546">
    <property type="entry name" value="TAT_signal_bac_arc"/>
</dbReference>
<evidence type="ECO:0000313" key="3">
    <source>
        <dbReference type="Proteomes" id="UP000709959"/>
    </source>
</evidence>
<dbReference type="SMART" id="SM01008">
    <property type="entry name" value="Ald_Xan_dh_C"/>
    <property type="match status" value="1"/>
</dbReference>
<dbReference type="InterPro" id="IPR037165">
    <property type="entry name" value="AldOxase/xan_DH_Mopterin-bd_sf"/>
</dbReference>
<dbReference type="PANTHER" id="PTHR47495">
    <property type="entry name" value="ALDEHYDE DEHYDROGENASE"/>
    <property type="match status" value="1"/>
</dbReference>
<gene>
    <name evidence="2" type="ORF">IPN91_02620</name>
</gene>
<dbReference type="EMBL" id="JADKCH010000001">
    <property type="protein sequence ID" value="MBK8571536.1"/>
    <property type="molecule type" value="Genomic_DNA"/>
</dbReference>
<feature type="domain" description="Aldehyde oxidase/xanthine dehydrogenase a/b hammerhead" evidence="1">
    <location>
        <begin position="197"/>
        <end position="277"/>
    </location>
</feature>
<dbReference type="Pfam" id="PF02738">
    <property type="entry name" value="MoCoBD_1"/>
    <property type="match status" value="1"/>
</dbReference>
<dbReference type="PROSITE" id="PS51318">
    <property type="entry name" value="TAT"/>
    <property type="match status" value="1"/>
</dbReference>
<evidence type="ECO:0000313" key="2">
    <source>
        <dbReference type="EMBL" id="MBK8571536.1"/>
    </source>
</evidence>
<dbReference type="InterPro" id="IPR008274">
    <property type="entry name" value="AldOxase/xan_DH_MoCoBD1"/>
</dbReference>
<dbReference type="AlphaFoldDB" id="A0A936K580"/>
<dbReference type="Gene3D" id="3.30.365.10">
    <property type="entry name" value="Aldehyde oxidase/xanthine dehydrogenase, molybdopterin binding domain"/>
    <property type="match status" value="4"/>
</dbReference>
<dbReference type="InterPro" id="IPR006311">
    <property type="entry name" value="TAT_signal"/>
</dbReference>
<dbReference type="Proteomes" id="UP000709959">
    <property type="component" value="Unassembled WGS sequence"/>
</dbReference>
<evidence type="ECO:0000259" key="1">
    <source>
        <dbReference type="SMART" id="SM01008"/>
    </source>
</evidence>
<dbReference type="PIRSF" id="PIRSF036389">
    <property type="entry name" value="IOR_B"/>
    <property type="match status" value="1"/>
</dbReference>
<dbReference type="InterPro" id="IPR036856">
    <property type="entry name" value="Ald_Oxase/Xan_DH_a/b_sf"/>
</dbReference>
<accession>A0A936K580</accession>
<dbReference type="NCBIfam" id="TIGR01409">
    <property type="entry name" value="TAT_signal_seq"/>
    <property type="match status" value="1"/>
</dbReference>
<organism evidence="2 3">
    <name type="scientific">Candidatus Geothrix odensensis</name>
    <dbReference type="NCBI Taxonomy" id="2954440"/>
    <lineage>
        <taxon>Bacteria</taxon>
        <taxon>Pseudomonadati</taxon>
        <taxon>Acidobacteriota</taxon>
        <taxon>Holophagae</taxon>
        <taxon>Holophagales</taxon>
        <taxon>Holophagaceae</taxon>
        <taxon>Geothrix</taxon>
    </lineage>
</organism>
<dbReference type="SUPFAM" id="SSF54665">
    <property type="entry name" value="CO dehydrogenase molybdoprotein N-domain-like"/>
    <property type="match status" value="1"/>
</dbReference>
<dbReference type="GO" id="GO:0016491">
    <property type="term" value="F:oxidoreductase activity"/>
    <property type="evidence" value="ECO:0007669"/>
    <property type="project" value="InterPro"/>
</dbReference>
<protein>
    <submittedName>
        <fullName evidence="2">Xanthine dehydrogenase family protein molybdopterin-binding subunit</fullName>
    </submittedName>
</protein>
<dbReference type="Gene3D" id="3.90.1170.50">
    <property type="entry name" value="Aldehyde oxidase/xanthine dehydrogenase, a/b hammerhead"/>
    <property type="match status" value="1"/>
</dbReference>
<dbReference type="InterPro" id="IPR000674">
    <property type="entry name" value="Ald_Oxase/Xan_DH_a/b"/>
</dbReference>
<proteinExistence type="predicted"/>
<dbReference type="SUPFAM" id="SSF56003">
    <property type="entry name" value="Molybdenum cofactor-binding domain"/>
    <property type="match status" value="2"/>
</dbReference>
<reference evidence="2 3" key="1">
    <citation type="submission" date="2020-10" db="EMBL/GenBank/DDBJ databases">
        <title>Connecting structure to function with the recovery of over 1000 high-quality activated sludge metagenome-assembled genomes encoding full-length rRNA genes using long-read sequencing.</title>
        <authorList>
            <person name="Singleton C.M."/>
            <person name="Petriglieri F."/>
            <person name="Kristensen J.M."/>
            <person name="Kirkegaard R.H."/>
            <person name="Michaelsen T.Y."/>
            <person name="Andersen M.H."/>
            <person name="Karst S.M."/>
            <person name="Dueholm M.S."/>
            <person name="Nielsen P.H."/>
            <person name="Albertsen M."/>
        </authorList>
    </citation>
    <scope>NUCLEOTIDE SEQUENCE [LARGE SCALE GENOMIC DNA]</scope>
    <source>
        <strain evidence="2">OdNE_18-Q3-R46-58_MAXAC.008</strain>
    </source>
</reference>
<dbReference type="InterPro" id="IPR052516">
    <property type="entry name" value="N-heterocyclic_Hydroxylase"/>
</dbReference>
<dbReference type="PANTHER" id="PTHR47495:SF2">
    <property type="entry name" value="ALDEHYDE DEHYDROGENASE"/>
    <property type="match status" value="1"/>
</dbReference>
<dbReference type="InterPro" id="IPR046867">
    <property type="entry name" value="AldOxase/xan_DH_MoCoBD2"/>
</dbReference>
<sequence length="716" mass="75600">MTSRREFLKVTGAAGTGLVLGLHLEAKPRPGEAAKAEFRPNAFLALRPDGTVRITVPKTEMGQGVRTALPMALAEELDLDWSRIEVVTANPGADFKSMQTGGSTSVSSTWNPLRKAGAAARQMLVAAAAAQWKVDAQVCSTRSGFVLGPGGRKLGYGELAAAAAKLPVPKDPPLKKASEYRLLGKRMPRFDGPAIVTGKAVFGLDMRRPGQRFAAVLRCQVPGGQPKAWDEAKAMAVQGVKAVVKVPTGLAVVADSTWAAFKGREALAVSTTWNDGAGKDFNSAALEAKMRTALTSPGDEARKAGDAEKALATAAKVMEAEYAFPYQAHATVEPMNATVQLQAEGAELWTGTQSPNQAHAAAAAALGLKPEQVKVNVALIGGGFGRRLGTDFSTEAAQVAKALGGGPVQVVWDREDDLRHDLHHPATLHRMRAGLDAAGGLSAWAHRIAGPSILRSWMDGQKSPDMASAEANGALDIPYAIPAIRVDYAEVEAPTPLGWWRGIEIVPNVFARECFLDEVAHATGKDPLQLRLDLMGSRGIVKLGQEEVDIRRLKKVLQMAAGKAGWGRKLPAGRGLGLACHAYDGRTYAAEVAEVSVEKGQLRVHKITCAVDCGLVVNPAGLEAQVEGGIAFGLSALFSQITWDKGRTVETGYHDFPVLRLADMPAVETVIVASAEAPSGMGEPPVPLAIPAVLNAVFAATGKRIRRVPVTADTFK</sequence>
<name>A0A936K580_9BACT</name>
<comment type="caution">
    <text evidence="2">The sequence shown here is derived from an EMBL/GenBank/DDBJ whole genome shotgun (WGS) entry which is preliminary data.</text>
</comment>
<dbReference type="InterPro" id="IPR012368">
    <property type="entry name" value="OxRdtase_Mopterin-bd_su_IorB"/>
</dbReference>
<dbReference type="Pfam" id="PF20256">
    <property type="entry name" value="MoCoBD_2"/>
    <property type="match status" value="2"/>
</dbReference>